<dbReference type="Gene3D" id="1.10.1660.10">
    <property type="match status" value="1"/>
</dbReference>
<name>A0A380WFT9_AMIAI</name>
<dbReference type="PANTHER" id="PTHR30204">
    <property type="entry name" value="REDOX-CYCLING DRUG-SENSING TRANSCRIPTIONAL ACTIVATOR SOXR"/>
    <property type="match status" value="1"/>
</dbReference>
<evidence type="ECO:0000259" key="4">
    <source>
        <dbReference type="PROSITE" id="PS50937"/>
    </source>
</evidence>
<dbReference type="AlphaFoldDB" id="A0A380WFT9"/>
<proteinExistence type="predicted"/>
<keyword evidence="3" id="KW-0804">Transcription</keyword>
<keyword evidence="2" id="KW-0238">DNA-binding</keyword>
<feature type="domain" description="HTH merR-type" evidence="4">
    <location>
        <begin position="1"/>
        <end position="69"/>
    </location>
</feature>
<dbReference type="InterPro" id="IPR000551">
    <property type="entry name" value="MerR-type_HTH_dom"/>
</dbReference>
<evidence type="ECO:0000313" key="5">
    <source>
        <dbReference type="EMBL" id="SUU87889.1"/>
    </source>
</evidence>
<dbReference type="PROSITE" id="PS50937">
    <property type="entry name" value="HTH_MERR_2"/>
    <property type="match status" value="1"/>
</dbReference>
<protein>
    <submittedName>
        <fullName evidence="5">HTH-type transcriptional regulator AdhR</fullName>
    </submittedName>
</protein>
<dbReference type="CDD" id="cd01109">
    <property type="entry name" value="HTH_YyaN"/>
    <property type="match status" value="1"/>
</dbReference>
<dbReference type="OrthoDB" id="9802944at2"/>
<evidence type="ECO:0000256" key="1">
    <source>
        <dbReference type="ARBA" id="ARBA00023015"/>
    </source>
</evidence>
<dbReference type="PROSITE" id="PS00552">
    <property type="entry name" value="HTH_MERR_1"/>
    <property type="match status" value="1"/>
</dbReference>
<dbReference type="InterPro" id="IPR009061">
    <property type="entry name" value="DNA-bd_dom_put_sf"/>
</dbReference>
<evidence type="ECO:0000256" key="2">
    <source>
        <dbReference type="ARBA" id="ARBA00023125"/>
    </source>
</evidence>
<evidence type="ECO:0000256" key="3">
    <source>
        <dbReference type="ARBA" id="ARBA00023163"/>
    </source>
</evidence>
<dbReference type="EMBL" id="UFSM01000001">
    <property type="protein sequence ID" value="SUU87889.1"/>
    <property type="molecule type" value="Genomic_DNA"/>
</dbReference>
<dbReference type="GO" id="GO:0003677">
    <property type="term" value="F:DNA binding"/>
    <property type="evidence" value="ECO:0007669"/>
    <property type="project" value="UniProtKB-KW"/>
</dbReference>
<dbReference type="SUPFAM" id="SSF46955">
    <property type="entry name" value="Putative DNA-binding domain"/>
    <property type="match status" value="1"/>
</dbReference>
<dbReference type="InterPro" id="IPR015358">
    <property type="entry name" value="Tscrpt_reg_MerR_DNA-bd"/>
</dbReference>
<sequence>MKIGELAKRSGLTAYTIRYYEQIGLLPVPDKDASGQRDYDASILSWIEFLGRLKATGMPIREMLRYAALRQQGPATDAERRALLEAHRRKVRAHVADLQANLLVLDAKIGGYADAAKRIETENEQLSRQPLRARRTRAR</sequence>
<dbReference type="GO" id="GO:0003700">
    <property type="term" value="F:DNA-binding transcription factor activity"/>
    <property type="evidence" value="ECO:0007669"/>
    <property type="project" value="InterPro"/>
</dbReference>
<dbReference type="PANTHER" id="PTHR30204:SF98">
    <property type="entry name" value="HTH-TYPE TRANSCRIPTIONAL REGULATOR ADHR"/>
    <property type="match status" value="1"/>
</dbReference>
<dbReference type="PRINTS" id="PR00040">
    <property type="entry name" value="HTHMERR"/>
</dbReference>
<gene>
    <name evidence="5" type="primary">adhR</name>
    <name evidence="5" type="ORF">NCTC10684_01092</name>
</gene>
<dbReference type="Proteomes" id="UP000254701">
    <property type="component" value="Unassembled WGS sequence"/>
</dbReference>
<dbReference type="Pfam" id="PF09278">
    <property type="entry name" value="MerR-DNA-bind"/>
    <property type="match status" value="1"/>
</dbReference>
<accession>A0A380WFT9</accession>
<dbReference type="RefSeq" id="WP_115730326.1">
    <property type="nucleotide sequence ID" value="NZ_BAAAVY010000010.1"/>
</dbReference>
<dbReference type="SMART" id="SM00422">
    <property type="entry name" value="HTH_MERR"/>
    <property type="match status" value="1"/>
</dbReference>
<dbReference type="InterPro" id="IPR047057">
    <property type="entry name" value="MerR_fam"/>
</dbReference>
<dbReference type="Pfam" id="PF00376">
    <property type="entry name" value="MerR"/>
    <property type="match status" value="1"/>
</dbReference>
<organism evidence="5 6">
    <name type="scientific">Aminobacter aminovorans</name>
    <name type="common">Chelatobacter heintzii</name>
    <dbReference type="NCBI Taxonomy" id="83263"/>
    <lineage>
        <taxon>Bacteria</taxon>
        <taxon>Pseudomonadati</taxon>
        <taxon>Pseudomonadota</taxon>
        <taxon>Alphaproteobacteria</taxon>
        <taxon>Hyphomicrobiales</taxon>
        <taxon>Phyllobacteriaceae</taxon>
        <taxon>Aminobacter</taxon>
    </lineage>
</organism>
<evidence type="ECO:0000313" key="6">
    <source>
        <dbReference type="Proteomes" id="UP000254701"/>
    </source>
</evidence>
<reference evidence="5 6" key="1">
    <citation type="submission" date="2018-06" db="EMBL/GenBank/DDBJ databases">
        <authorList>
            <consortium name="Pathogen Informatics"/>
            <person name="Doyle S."/>
        </authorList>
    </citation>
    <scope>NUCLEOTIDE SEQUENCE [LARGE SCALE GENOMIC DNA]</scope>
    <source>
        <strain evidence="5 6">NCTC10684</strain>
    </source>
</reference>
<keyword evidence="1" id="KW-0805">Transcription regulation</keyword>